<protein>
    <submittedName>
        <fullName evidence="1">Uncharacterized protein</fullName>
    </submittedName>
</protein>
<accession>A0A1G2FEE9</accession>
<evidence type="ECO:0000313" key="2">
    <source>
        <dbReference type="Proteomes" id="UP000177061"/>
    </source>
</evidence>
<dbReference type="EMBL" id="MHNB01000026">
    <property type="protein sequence ID" value="OGZ36454.1"/>
    <property type="molecule type" value="Genomic_DNA"/>
</dbReference>
<dbReference type="STRING" id="1801997.A3J64_02385"/>
<evidence type="ECO:0000313" key="1">
    <source>
        <dbReference type="EMBL" id="OGZ36454.1"/>
    </source>
</evidence>
<organism evidence="1 2">
    <name type="scientific">Candidatus Portnoybacteria bacterium RIFCSPHIGHO2_12_FULL_38_9</name>
    <dbReference type="NCBI Taxonomy" id="1801997"/>
    <lineage>
        <taxon>Bacteria</taxon>
        <taxon>Candidatus Portnoyibacteriota</taxon>
    </lineage>
</organism>
<name>A0A1G2FEE9_9BACT</name>
<dbReference type="Proteomes" id="UP000177061">
    <property type="component" value="Unassembled WGS sequence"/>
</dbReference>
<reference evidence="1 2" key="1">
    <citation type="journal article" date="2016" name="Nat. Commun.">
        <title>Thousands of microbial genomes shed light on interconnected biogeochemical processes in an aquifer system.</title>
        <authorList>
            <person name="Anantharaman K."/>
            <person name="Brown C.T."/>
            <person name="Hug L.A."/>
            <person name="Sharon I."/>
            <person name="Castelle C.J."/>
            <person name="Probst A.J."/>
            <person name="Thomas B.C."/>
            <person name="Singh A."/>
            <person name="Wilkins M.J."/>
            <person name="Karaoz U."/>
            <person name="Brodie E.L."/>
            <person name="Williams K.H."/>
            <person name="Hubbard S.S."/>
            <person name="Banfield J.F."/>
        </authorList>
    </citation>
    <scope>NUCLEOTIDE SEQUENCE [LARGE SCALE GENOMIC DNA]</scope>
</reference>
<dbReference type="AlphaFoldDB" id="A0A1G2FEE9"/>
<comment type="caution">
    <text evidence="1">The sequence shown here is derived from an EMBL/GenBank/DDBJ whole genome shotgun (WGS) entry which is preliminary data.</text>
</comment>
<gene>
    <name evidence="1" type="ORF">A3J64_02385</name>
</gene>
<sequence length="114" mass="13355">MVIVHKFLKLLKFKWPPLVRSTRLLKLNPKTAIKISNRIVERKFIIAKILFWAKQIQKPQGISNLRLAAREARGNPQNQWAALCAAHEMAGQKSESQILEYIYDFARTYFIKNF</sequence>
<proteinExistence type="predicted"/>